<name>A0A8I6XDF1_HORVV</name>
<sequence>MAEGDLRLEEVDDKSGCLEPFFYDKAEVVAEAAAAAERRRREAEEKATEDARKMDAFSGRKEAHQAVIDRIREYDPKTGKICYTRFFNKDFSKFDIDEESPLAPMRYTHKTPSTYANSLGRQVYHVYDSVNVLSVKIVSSDVGFPLKVYGTVIARDHLDYKCVYLYRRSREDYQLISSEDQSLTLTGPTRGLVLLDGIYIEVDLNIIDEQGKKDPKLSKGLCTIDGILRGAWEDSHVGCADLDSRLSNLEVKFAVEATFEIRVLNGDFCGEITACTSSIQDHLVLHDSKTGGVICDGSGILQLWRRVVTVGLEETLLLMIATQACDVSTASATRTLVFTPEVNGSTEGEITVGAVTFFIKVNWSFDYINANFDVPLLNRAM</sequence>
<feature type="domain" description="DUF6598" evidence="2">
    <location>
        <begin position="129"/>
        <end position="361"/>
    </location>
</feature>
<dbReference type="Pfam" id="PF20241">
    <property type="entry name" value="DUF6598"/>
    <property type="match status" value="1"/>
</dbReference>
<evidence type="ECO:0000313" key="4">
    <source>
        <dbReference type="Proteomes" id="UP000011116"/>
    </source>
</evidence>
<dbReference type="PANTHER" id="PTHR33065:SF64">
    <property type="entry name" value="OS05G0109100 PROTEIN"/>
    <property type="match status" value="1"/>
</dbReference>
<feature type="region of interest" description="Disordered" evidence="1">
    <location>
        <begin position="35"/>
        <end position="57"/>
    </location>
</feature>
<dbReference type="EnsemblPlants" id="HORVU.MOREX.r3.2HG0157110.1">
    <property type="protein sequence ID" value="HORVU.MOREX.r3.2HG0157110.1"/>
    <property type="gene ID" value="HORVU.MOREX.r3.2HG0157110"/>
</dbReference>
<reference evidence="3" key="2">
    <citation type="submission" date="2020-10" db="EMBL/GenBank/DDBJ databases">
        <authorList>
            <person name="Scholz U."/>
            <person name="Mascher M."/>
            <person name="Fiebig A."/>
        </authorList>
    </citation>
    <scope>NUCLEOTIDE SEQUENCE [LARGE SCALE GENOMIC DNA]</scope>
    <source>
        <strain evidence="3">cv. Morex</strain>
    </source>
</reference>
<reference evidence="3" key="3">
    <citation type="submission" date="2022-01" db="UniProtKB">
        <authorList>
            <consortium name="EnsemblPlants"/>
        </authorList>
    </citation>
    <scope>IDENTIFICATION</scope>
    <source>
        <strain evidence="3">subsp. vulgare</strain>
    </source>
</reference>
<proteinExistence type="predicted"/>
<protein>
    <recommendedName>
        <fullName evidence="2">DUF6598 domain-containing protein</fullName>
    </recommendedName>
</protein>
<evidence type="ECO:0000313" key="3">
    <source>
        <dbReference type="EnsemblPlants" id="HORVU.MOREX.r3.2HG0157110.1"/>
    </source>
</evidence>
<keyword evidence="4" id="KW-1185">Reference proteome</keyword>
<dbReference type="PANTHER" id="PTHR33065">
    <property type="entry name" value="OS07G0486400 PROTEIN"/>
    <property type="match status" value="1"/>
</dbReference>
<dbReference type="InterPro" id="IPR046533">
    <property type="entry name" value="DUF6598"/>
</dbReference>
<accession>A0A8I6XDF1</accession>
<organism evidence="3 4">
    <name type="scientific">Hordeum vulgare subsp. vulgare</name>
    <name type="common">Domesticated barley</name>
    <dbReference type="NCBI Taxonomy" id="112509"/>
    <lineage>
        <taxon>Eukaryota</taxon>
        <taxon>Viridiplantae</taxon>
        <taxon>Streptophyta</taxon>
        <taxon>Embryophyta</taxon>
        <taxon>Tracheophyta</taxon>
        <taxon>Spermatophyta</taxon>
        <taxon>Magnoliopsida</taxon>
        <taxon>Liliopsida</taxon>
        <taxon>Poales</taxon>
        <taxon>Poaceae</taxon>
        <taxon>BOP clade</taxon>
        <taxon>Pooideae</taxon>
        <taxon>Triticodae</taxon>
        <taxon>Triticeae</taxon>
        <taxon>Hordeinae</taxon>
        <taxon>Hordeum</taxon>
    </lineage>
</organism>
<dbReference type="Gramene" id="HORVU.MOREX.r3.2HG0157110.1">
    <property type="protein sequence ID" value="HORVU.MOREX.r3.2HG0157110.1"/>
    <property type="gene ID" value="HORVU.MOREX.r3.2HG0157110"/>
</dbReference>
<reference evidence="4" key="1">
    <citation type="journal article" date="2012" name="Nature">
        <title>A physical, genetic and functional sequence assembly of the barley genome.</title>
        <authorList>
            <consortium name="The International Barley Genome Sequencing Consortium"/>
            <person name="Mayer K.F."/>
            <person name="Waugh R."/>
            <person name="Brown J.W."/>
            <person name="Schulman A."/>
            <person name="Langridge P."/>
            <person name="Platzer M."/>
            <person name="Fincher G.B."/>
            <person name="Muehlbauer G.J."/>
            <person name="Sato K."/>
            <person name="Close T.J."/>
            <person name="Wise R.P."/>
            <person name="Stein N."/>
        </authorList>
    </citation>
    <scope>NUCLEOTIDE SEQUENCE [LARGE SCALE GENOMIC DNA]</scope>
    <source>
        <strain evidence="4">cv. Morex</strain>
    </source>
</reference>
<feature type="compositionally biased region" description="Basic and acidic residues" evidence="1">
    <location>
        <begin position="36"/>
        <end position="57"/>
    </location>
</feature>
<evidence type="ECO:0000259" key="2">
    <source>
        <dbReference type="Pfam" id="PF20241"/>
    </source>
</evidence>
<dbReference type="AlphaFoldDB" id="A0A8I6XDF1"/>
<evidence type="ECO:0000256" key="1">
    <source>
        <dbReference type="SAM" id="MobiDB-lite"/>
    </source>
</evidence>
<dbReference type="Gramene" id="HORVU.MOREX.r2.2HG0129430.1">
    <property type="protein sequence ID" value="HORVU.MOREX.r2.2HG0129430.1"/>
    <property type="gene ID" value="HORVU.MOREX.r2.2HG0129430"/>
</dbReference>
<dbReference type="Proteomes" id="UP000011116">
    <property type="component" value="Chromosome 2H"/>
</dbReference>